<reference evidence="19 20" key="2">
    <citation type="submission" date="2018-11" db="EMBL/GenBank/DDBJ databases">
        <authorList>
            <consortium name="Pathogen Informatics"/>
        </authorList>
    </citation>
    <scope>NUCLEOTIDE SEQUENCE [LARGE SCALE GENOMIC DNA]</scope>
</reference>
<dbReference type="PROSITE" id="PS50081">
    <property type="entry name" value="ZF_DAG_PE_2"/>
    <property type="match status" value="2"/>
</dbReference>
<feature type="domain" description="Myosin motor" evidence="18">
    <location>
        <begin position="176"/>
        <end position="901"/>
    </location>
</feature>
<evidence type="ECO:0000313" key="20">
    <source>
        <dbReference type="Proteomes" id="UP000267096"/>
    </source>
</evidence>
<dbReference type="Gene3D" id="1.20.58.530">
    <property type="match status" value="1"/>
</dbReference>
<dbReference type="GO" id="GO:0016459">
    <property type="term" value="C:myosin complex"/>
    <property type="evidence" value="ECO:0007669"/>
    <property type="project" value="UniProtKB-KW"/>
</dbReference>
<keyword evidence="10 13" id="KW-0518">Myosin</keyword>
<evidence type="ECO:0000313" key="21">
    <source>
        <dbReference type="WBParaSite" id="ASIM_0001022501-mRNA-1"/>
    </source>
</evidence>
<dbReference type="Gene3D" id="1.20.120.720">
    <property type="entry name" value="Myosin VI head, motor domain, U50 subdomain"/>
    <property type="match status" value="1"/>
</dbReference>
<evidence type="ECO:0000256" key="11">
    <source>
        <dbReference type="ARBA" id="ARBA00023175"/>
    </source>
</evidence>
<dbReference type="PROSITE" id="PS51456">
    <property type="entry name" value="MYOSIN_MOTOR"/>
    <property type="match status" value="1"/>
</dbReference>
<keyword evidence="5 13" id="KW-0547">Nucleotide-binding</keyword>
<dbReference type="PROSITE" id="PS00479">
    <property type="entry name" value="ZF_DAG_PE_1"/>
    <property type="match status" value="2"/>
</dbReference>
<evidence type="ECO:0000256" key="14">
    <source>
        <dbReference type="SAM" id="MobiDB-lite"/>
    </source>
</evidence>
<name>A0A158PMU6_ANISI</name>
<feature type="region of interest" description="Disordered" evidence="14">
    <location>
        <begin position="1169"/>
        <end position="1191"/>
    </location>
</feature>
<dbReference type="InterPro" id="IPR002219">
    <property type="entry name" value="PKC_DAG/PE"/>
</dbReference>
<feature type="domain" description="Phorbol-ester/DAG-type" evidence="15">
    <location>
        <begin position="1285"/>
        <end position="1336"/>
    </location>
</feature>
<keyword evidence="4" id="KW-0479">Metal-binding</keyword>
<dbReference type="SMART" id="SM00324">
    <property type="entry name" value="RhoGAP"/>
    <property type="match status" value="1"/>
</dbReference>
<evidence type="ECO:0000313" key="19">
    <source>
        <dbReference type="EMBL" id="VDK42101.1"/>
    </source>
</evidence>
<dbReference type="GO" id="GO:0035556">
    <property type="term" value="P:intracellular signal transduction"/>
    <property type="evidence" value="ECO:0007669"/>
    <property type="project" value="InterPro"/>
</dbReference>
<dbReference type="GO" id="GO:0005096">
    <property type="term" value="F:GTPase activator activity"/>
    <property type="evidence" value="ECO:0007669"/>
    <property type="project" value="InterPro"/>
</dbReference>
<dbReference type="SUPFAM" id="SSF48350">
    <property type="entry name" value="GTPase activation domain, GAP"/>
    <property type="match status" value="1"/>
</dbReference>
<keyword evidence="11 13" id="KW-0505">Motor protein</keyword>
<dbReference type="CDD" id="cd00029">
    <property type="entry name" value="C1"/>
    <property type="match status" value="1"/>
</dbReference>
<dbReference type="InterPro" id="IPR046349">
    <property type="entry name" value="C1-like_sf"/>
</dbReference>
<dbReference type="InterPro" id="IPR000198">
    <property type="entry name" value="RhoGAP_dom"/>
</dbReference>
<keyword evidence="9" id="KW-0175">Coiled coil</keyword>
<dbReference type="Gene3D" id="3.40.850.10">
    <property type="entry name" value="Kinesin motor domain"/>
    <property type="match status" value="1"/>
</dbReference>
<feature type="domain" description="Rho-GAP" evidence="17">
    <location>
        <begin position="1706"/>
        <end position="1896"/>
    </location>
</feature>
<dbReference type="PRINTS" id="PR00193">
    <property type="entry name" value="MYOSINHEAVY"/>
</dbReference>
<dbReference type="InterPro" id="IPR046987">
    <property type="entry name" value="Myo9"/>
</dbReference>
<keyword evidence="8 13" id="KW-0067">ATP-binding</keyword>
<gene>
    <name evidence="19" type="ORF">ASIM_LOCUS9956</name>
</gene>
<evidence type="ECO:0000256" key="9">
    <source>
        <dbReference type="ARBA" id="ARBA00023054"/>
    </source>
</evidence>
<dbReference type="SMART" id="SM00314">
    <property type="entry name" value="RA"/>
    <property type="match status" value="1"/>
</dbReference>
<dbReference type="PANTHER" id="PTHR46184">
    <property type="entry name" value="UNCONVENTIONAL MYOSIN-IXB-LIKE PROTEIN"/>
    <property type="match status" value="1"/>
</dbReference>
<dbReference type="GO" id="GO:0000146">
    <property type="term" value="F:microfilament motor activity"/>
    <property type="evidence" value="ECO:0007669"/>
    <property type="project" value="InterPro"/>
</dbReference>
<evidence type="ECO:0000259" key="18">
    <source>
        <dbReference type="PROSITE" id="PS51456"/>
    </source>
</evidence>
<dbReference type="WBParaSite" id="ASIM_0001022501-mRNA-1">
    <property type="protein sequence ID" value="ASIM_0001022501-mRNA-1"/>
    <property type="gene ID" value="ASIM_0001022501"/>
</dbReference>
<evidence type="ECO:0000256" key="4">
    <source>
        <dbReference type="ARBA" id="ARBA00022723"/>
    </source>
</evidence>
<dbReference type="PROSITE" id="PS50096">
    <property type="entry name" value="IQ"/>
    <property type="match status" value="3"/>
</dbReference>
<dbReference type="Gene3D" id="3.30.60.20">
    <property type="match status" value="2"/>
</dbReference>
<feature type="region of interest" description="Disordered" evidence="14">
    <location>
        <begin position="2040"/>
        <end position="2065"/>
    </location>
</feature>
<dbReference type="PROSITE" id="PS50238">
    <property type="entry name" value="RHOGAP"/>
    <property type="match status" value="1"/>
</dbReference>
<evidence type="ECO:0000256" key="12">
    <source>
        <dbReference type="ARBA" id="ARBA00023203"/>
    </source>
</evidence>
<dbReference type="Gene3D" id="1.10.10.820">
    <property type="match status" value="1"/>
</dbReference>
<dbReference type="Pfam" id="PF00612">
    <property type="entry name" value="IQ"/>
    <property type="match status" value="2"/>
</dbReference>
<evidence type="ECO:0000256" key="1">
    <source>
        <dbReference type="ARBA" id="ARBA00004496"/>
    </source>
</evidence>
<organism evidence="21">
    <name type="scientific">Anisakis simplex</name>
    <name type="common">Herring worm</name>
    <dbReference type="NCBI Taxonomy" id="6269"/>
    <lineage>
        <taxon>Eukaryota</taxon>
        <taxon>Metazoa</taxon>
        <taxon>Ecdysozoa</taxon>
        <taxon>Nematoda</taxon>
        <taxon>Chromadorea</taxon>
        <taxon>Rhabditida</taxon>
        <taxon>Spirurina</taxon>
        <taxon>Ascaridomorpha</taxon>
        <taxon>Ascaridoidea</taxon>
        <taxon>Anisakidae</taxon>
        <taxon>Anisakis</taxon>
        <taxon>Anisakis simplex complex</taxon>
    </lineage>
</organism>
<comment type="caution">
    <text evidence="13">Lacks conserved residue(s) required for the propagation of feature annotation.</text>
</comment>
<feature type="compositionally biased region" description="Basic and acidic residues" evidence="14">
    <location>
        <begin position="1174"/>
        <end position="1189"/>
    </location>
</feature>
<evidence type="ECO:0000256" key="8">
    <source>
        <dbReference type="ARBA" id="ARBA00022840"/>
    </source>
</evidence>
<dbReference type="SMART" id="SM00109">
    <property type="entry name" value="C1"/>
    <property type="match status" value="2"/>
</dbReference>
<dbReference type="GO" id="GO:0008270">
    <property type="term" value="F:zinc ion binding"/>
    <property type="evidence" value="ECO:0007669"/>
    <property type="project" value="UniProtKB-KW"/>
</dbReference>
<dbReference type="SMART" id="SM00015">
    <property type="entry name" value="IQ"/>
    <property type="match status" value="3"/>
</dbReference>
<evidence type="ECO:0000256" key="10">
    <source>
        <dbReference type="ARBA" id="ARBA00023123"/>
    </source>
</evidence>
<keyword evidence="20" id="KW-1185">Reference proteome</keyword>
<comment type="similarity">
    <text evidence="2 13">Belongs to the TRAFAC class myosin-kinesin ATPase superfamily. Myosin family.</text>
</comment>
<dbReference type="CDD" id="cd20818">
    <property type="entry name" value="C1_Myosin-IX"/>
    <property type="match status" value="1"/>
</dbReference>
<dbReference type="SUPFAM" id="SSF57889">
    <property type="entry name" value="Cysteine-rich domain"/>
    <property type="match status" value="2"/>
</dbReference>
<dbReference type="InterPro" id="IPR027417">
    <property type="entry name" value="P-loop_NTPase"/>
</dbReference>
<keyword evidence="3" id="KW-0963">Cytoplasm</keyword>
<evidence type="ECO:0000256" key="7">
    <source>
        <dbReference type="ARBA" id="ARBA00022833"/>
    </source>
</evidence>
<dbReference type="PROSITE" id="PS50200">
    <property type="entry name" value="RA"/>
    <property type="match status" value="1"/>
</dbReference>
<dbReference type="OrthoDB" id="312459at2759"/>
<feature type="domain" description="Phorbol-ester/DAG-type" evidence="15">
    <location>
        <begin position="1639"/>
        <end position="1688"/>
    </location>
</feature>
<dbReference type="GO" id="GO:0051015">
    <property type="term" value="F:actin filament binding"/>
    <property type="evidence" value="ECO:0007669"/>
    <property type="project" value="TreeGrafter"/>
</dbReference>
<protein>
    <submittedName>
        <fullName evidence="21">Unconventional myosin-IXb (inferred by orthology to a human protein)</fullName>
    </submittedName>
</protein>
<dbReference type="InterPro" id="IPR001609">
    <property type="entry name" value="Myosin_head_motor_dom-like"/>
</dbReference>
<dbReference type="EMBL" id="UYRR01030978">
    <property type="protein sequence ID" value="VDK42101.1"/>
    <property type="molecule type" value="Genomic_DNA"/>
</dbReference>
<reference evidence="21" key="1">
    <citation type="submission" date="2016-04" db="UniProtKB">
        <authorList>
            <consortium name="WormBaseParasite"/>
        </authorList>
    </citation>
    <scope>IDENTIFICATION</scope>
</reference>
<dbReference type="Gene3D" id="1.10.555.10">
    <property type="entry name" value="Rho GTPase activation protein"/>
    <property type="match status" value="1"/>
</dbReference>
<dbReference type="InterPro" id="IPR008936">
    <property type="entry name" value="Rho_GTPase_activation_prot"/>
</dbReference>
<feature type="compositionally biased region" description="Acidic residues" evidence="14">
    <location>
        <begin position="1049"/>
        <end position="1071"/>
    </location>
</feature>
<dbReference type="SMART" id="SM00242">
    <property type="entry name" value="MYSc"/>
    <property type="match status" value="1"/>
</dbReference>
<dbReference type="GO" id="GO:0005884">
    <property type="term" value="C:actin filament"/>
    <property type="evidence" value="ECO:0007669"/>
    <property type="project" value="TreeGrafter"/>
</dbReference>
<evidence type="ECO:0000256" key="5">
    <source>
        <dbReference type="ARBA" id="ARBA00022741"/>
    </source>
</evidence>
<dbReference type="Proteomes" id="UP000267096">
    <property type="component" value="Unassembled WGS sequence"/>
</dbReference>
<evidence type="ECO:0000256" key="13">
    <source>
        <dbReference type="PROSITE-ProRule" id="PRU00782"/>
    </source>
</evidence>
<evidence type="ECO:0000256" key="3">
    <source>
        <dbReference type="ARBA" id="ARBA00022490"/>
    </source>
</evidence>
<feature type="region of interest" description="Disordered" evidence="14">
    <location>
        <begin position="1048"/>
        <end position="1079"/>
    </location>
</feature>
<evidence type="ECO:0000259" key="16">
    <source>
        <dbReference type="PROSITE" id="PS50200"/>
    </source>
</evidence>
<keyword evidence="7" id="KW-0862">Zinc</keyword>
<evidence type="ECO:0000256" key="2">
    <source>
        <dbReference type="ARBA" id="ARBA00008314"/>
    </source>
</evidence>
<dbReference type="FunFam" id="1.10.10.820:FF:000001">
    <property type="entry name" value="Myosin heavy chain"/>
    <property type="match status" value="1"/>
</dbReference>
<feature type="domain" description="Ras-associating" evidence="16">
    <location>
        <begin position="85"/>
        <end position="143"/>
    </location>
</feature>
<dbReference type="PANTHER" id="PTHR46184:SF5">
    <property type="entry name" value="UNCONVENTIONAL MYOSIN-IXA-LIKE"/>
    <property type="match status" value="1"/>
</dbReference>
<dbReference type="InterPro" id="IPR000159">
    <property type="entry name" value="RA_dom"/>
</dbReference>
<sequence>MSFDSLSASTPGLGVFPRRAITIAAPDDAHAQTVTVYLHTFNPESCDQRIKIDFYKRATTEELIEKQFSVQFFSLQTQLVSYTCDDFDLYEIMGTLDGQTFKERKLDRGEYPVAVQMLWSQSVQNNSNEAAPKNRFVLRHKSTRPIVDGGIRLGSADASSTIDSFLAKFLTQPQDREYADLCMLPELTEQTLLDNLRDRFKSGHIYTYIGPILVAVNPFNFFPIYNPKYARLYCQSRRLGALPPHIFAIADVTYHNMLRIKENQCVVISGESGSGKTESTNFLLHHLTSLSQKGSTGSSIEQTLLSAGPVLEAFGNAVTVQNNNSSRFGKFIKVNYRENGMVSGYVYANVEIYLLEKSRIISQAVDERHRIYPNSHLLIENMSFRNYHVFYYLLEGATEEERKRHFLLQPSDYYYLNQNKFYSAEGVNGKYEYARLKHAMDAVGFSISSQQNMFAVISAVLLLGNIEYIKRPGYHSDENAYVSNEELVGVIAELLDIKAANLIQAMTMRRTIMKNDTAISTRNAMAKCLYNALFHWIVLKINLALLKKESFTGKKGYYIGILDIFGFEDVGAQWNSFEQLCINYANEHLQAYFNQHIFQFEQEEYFKEGISWTNIEYTDNTECVQLFQSKPYGILRLIDEESNINNGTDKSMFDKLNHFLNNHEYYEIPQKRELAFIVAHYAGKVKYQITGFREKNKDLMRQDVIMVLKNSRSAFVRELVGDDPVAVFRWNVLRATIRAMNAFRQAGMKAKHLESLDHLNVGCANVVVPRRSSDTHLSAFLRGDISPEVVPDFCDTSFFKTIVTQARKQPMKPREERQSTLRSLQAIKALSNTKRISGKPSSVSKQSNIDANSFISLLFQIPNYFDDNIILRQLRYTGMLETVRIRRAGYSFRIQYNIFVRDAEKLLLDDQLHKTIMHHIETLQHWFRAIIIRRKFLRLRASVLRIQALARGMLLRNRLREEANATLVIQTNWRRYVAEKKYRQLRNAVLAIQAAFRGNQFRDQFGEIQRLRAFKKTNAIFGIAKVIHKHELASFDLNNPESLATFAFSDEDEEDEESSSTVDLLDEDDDGSVSGDNRLSKDGRSDIDLDATFIVEDKKLKLIDEKPETDFKRRQSLATTGSTAKDQFRVLYLERKQFSFISIFRSIKSERPLFLFQLKMLRRAASTESAQIPLKEDRSKDPQSPEGKIKPKRMGFTRAKKQLKAFLTRRSDSIQSENEDAPDLSARLEKELLNLGLNSHIVIVSDGILSPEQNKKLYSVKNAALIFSTNLIASHSSTSISMKKTHSFKLSRFHRAESCALCNKSLTGLLVQGHKCTSCKLSFHKECFAFANNIPCQACPPSPRTELSPPKKPWDIRSSLSPRHSLAPLNLQTPKSFNLFKTKQQLTSLEKNVQKRDTMVDAIFKKALKEFHMEIIGYEAVLIEDKAVLKYRELITTFEGSLIKVSAKEKVTFPTTLGLNAFRGFLNEFMQEQMKRKTSQKKSSMLQVNHAKLISAIRYYPIVCTDFIDGRTNRMYTASFPVYPHTLYVALRLRPYHSKCSKEEEKIRCDCKYFRFSIIFGGCSFMNSTQIPSLSQYVNNVSTSINVFTIVSPGIRMRAGVSSVYVFMTELVFFFLRKARAAIMDMTYLRTAHINLHNGHKFKAEYVHVPTYCEICNQFMWHAEKIFICTGCRISCHKKCHSKITHPCTRSAQRTSNTKGGRFFGAELNSLVDDEQSIPVVIDKLFMAIELRALFVEGIYRKSAAIGQVRSARRTIESAPKFEELCFDEVPVHVITTLIKSFFREMPEPLITYDLYENFLNASEVEEAFERIRCLSVMVELLPKCNRSVLDRLMYHLARIAHQESVNRMGSANLALIFAPCILRSNQSVHAQEQLRDVNRQAICVKSLIDEKLRHFRITVTQIVTLEHASEKAMSYNDTGERKRYHRRWLSDADKKIFIYNRVQQECIQISENLRRIDEHKKSSDEKQPISLGRDNMETARQLFIEQLDFLDNEKDKLIQDLPPLVPVASSEDLSSSDENSNSAFTAEQHQEEYALDLDAPPIFGTLPNPSATRARRPQTRPPSRPFRLAFASAQFSFPTYDLLKAI</sequence>
<dbReference type="GO" id="GO:0005737">
    <property type="term" value="C:cytoplasm"/>
    <property type="evidence" value="ECO:0007669"/>
    <property type="project" value="UniProtKB-SubCell"/>
</dbReference>
<comment type="subcellular location">
    <subcellularLocation>
        <location evidence="1">Cytoplasm</location>
    </subcellularLocation>
</comment>
<feature type="binding site" evidence="13">
    <location>
        <begin position="270"/>
        <end position="277"/>
    </location>
    <ligand>
        <name>ATP</name>
        <dbReference type="ChEBI" id="CHEBI:30616"/>
    </ligand>
</feature>
<evidence type="ECO:0000259" key="17">
    <source>
        <dbReference type="PROSITE" id="PS50238"/>
    </source>
</evidence>
<keyword evidence="12 13" id="KW-0009">Actin-binding</keyword>
<dbReference type="InterPro" id="IPR036961">
    <property type="entry name" value="Kinesin_motor_dom_sf"/>
</dbReference>
<dbReference type="Pfam" id="PF00063">
    <property type="entry name" value="Myosin_head"/>
    <property type="match status" value="1"/>
</dbReference>
<dbReference type="InterPro" id="IPR000048">
    <property type="entry name" value="IQ_motif_EF-hand-BS"/>
</dbReference>
<dbReference type="Gene3D" id="1.20.5.190">
    <property type="match status" value="2"/>
</dbReference>
<dbReference type="SUPFAM" id="SSF52540">
    <property type="entry name" value="P-loop containing nucleoside triphosphate hydrolases"/>
    <property type="match status" value="1"/>
</dbReference>
<evidence type="ECO:0000259" key="15">
    <source>
        <dbReference type="PROSITE" id="PS50081"/>
    </source>
</evidence>
<dbReference type="Pfam" id="PF00620">
    <property type="entry name" value="RhoGAP"/>
    <property type="match status" value="1"/>
</dbReference>
<dbReference type="Pfam" id="PF00130">
    <property type="entry name" value="C1_1"/>
    <property type="match status" value="1"/>
</dbReference>
<keyword evidence="6" id="KW-0863">Zinc-finger</keyword>
<dbReference type="GO" id="GO:0005524">
    <property type="term" value="F:ATP binding"/>
    <property type="evidence" value="ECO:0007669"/>
    <property type="project" value="UniProtKB-UniRule"/>
</dbReference>
<proteinExistence type="inferred from homology"/>
<evidence type="ECO:0000256" key="6">
    <source>
        <dbReference type="ARBA" id="ARBA00022771"/>
    </source>
</evidence>
<accession>A0A158PMU6</accession>